<evidence type="ECO:0000313" key="4">
    <source>
        <dbReference type="EMBL" id="CAL6005975.1"/>
    </source>
</evidence>
<reference evidence="3 5" key="2">
    <citation type="submission" date="2024-07" db="EMBL/GenBank/DDBJ databases">
        <authorList>
            <person name="Akdeniz Z."/>
        </authorList>
    </citation>
    <scope>NUCLEOTIDE SEQUENCE [LARGE SCALE GENOMIC DNA]</scope>
</reference>
<evidence type="ECO:0000313" key="2">
    <source>
        <dbReference type="EMBL" id="CAI9960334.1"/>
    </source>
</evidence>
<dbReference type="EMBL" id="CATOUU010000931">
    <property type="protein sequence ID" value="CAI9960334.1"/>
    <property type="molecule type" value="Genomic_DNA"/>
</dbReference>
<dbReference type="EMBL" id="CAXDID020000053">
    <property type="protein sequence ID" value="CAL6005975.1"/>
    <property type="molecule type" value="Genomic_DNA"/>
</dbReference>
<name>A0AA86TI34_9EUKA</name>
<dbReference type="EMBL" id="CATOUU010000108">
    <property type="protein sequence ID" value="CAI9916527.1"/>
    <property type="molecule type" value="Genomic_DNA"/>
</dbReference>
<dbReference type="Proteomes" id="UP001642409">
    <property type="component" value="Unassembled WGS sequence"/>
</dbReference>
<organism evidence="1">
    <name type="scientific">Hexamita inflata</name>
    <dbReference type="NCBI Taxonomy" id="28002"/>
    <lineage>
        <taxon>Eukaryota</taxon>
        <taxon>Metamonada</taxon>
        <taxon>Diplomonadida</taxon>
        <taxon>Hexamitidae</taxon>
        <taxon>Hexamitinae</taxon>
        <taxon>Hexamita</taxon>
    </lineage>
</organism>
<evidence type="ECO:0000313" key="5">
    <source>
        <dbReference type="Proteomes" id="UP001642409"/>
    </source>
</evidence>
<reference evidence="1" key="1">
    <citation type="submission" date="2023-06" db="EMBL/GenBank/DDBJ databases">
        <authorList>
            <person name="Kurt Z."/>
        </authorList>
    </citation>
    <scope>NUCLEOTIDE SEQUENCE</scope>
</reference>
<comment type="caution">
    <text evidence="1">The sequence shown here is derived from an EMBL/GenBank/DDBJ whole genome shotgun (WGS) entry which is preliminary data.</text>
</comment>
<dbReference type="AlphaFoldDB" id="A0AA86TI34"/>
<sequence>MKMTSQYFEIKHLENPHLKIRKLGRIQSRPRLLYKVINTDWSITQVRMSQILANLITTFAKGWFYTISYFAKNLVGELLLSGNIFLRANDLPVFGINVPRHEHLLEVVQTLKINWMILSHNQLELVEQR</sequence>
<dbReference type="EMBL" id="CAXDID020000016">
    <property type="protein sequence ID" value="CAL5983633.1"/>
    <property type="molecule type" value="Genomic_DNA"/>
</dbReference>
<protein>
    <submittedName>
        <fullName evidence="3">Hypothetical_protein</fullName>
    </submittedName>
</protein>
<evidence type="ECO:0000313" key="3">
    <source>
        <dbReference type="EMBL" id="CAL5983633.1"/>
    </source>
</evidence>
<evidence type="ECO:0000313" key="1">
    <source>
        <dbReference type="EMBL" id="CAI9916527.1"/>
    </source>
</evidence>
<keyword evidence="5" id="KW-1185">Reference proteome</keyword>
<gene>
    <name evidence="4" type="ORF">HINF_LOCUS19901</name>
    <name evidence="1" type="ORF">HINF_LOCUS4172</name>
    <name evidence="2" type="ORF">HINF_LOCUS47979</name>
    <name evidence="3" type="ORF">HINF_LOCUS7713</name>
</gene>
<accession>A0AA86TI34</accession>
<proteinExistence type="predicted"/>